<evidence type="ECO:0000256" key="2">
    <source>
        <dbReference type="ARBA" id="ARBA00029447"/>
    </source>
</evidence>
<evidence type="ECO:0000256" key="1">
    <source>
        <dbReference type="ARBA" id="ARBA00023224"/>
    </source>
</evidence>
<dbReference type="OrthoDB" id="9797364at2"/>
<evidence type="ECO:0000256" key="3">
    <source>
        <dbReference type="PROSITE-ProRule" id="PRU00284"/>
    </source>
</evidence>
<dbReference type="PROSITE" id="PS50885">
    <property type="entry name" value="HAMP"/>
    <property type="match status" value="1"/>
</dbReference>
<dbReference type="PANTHER" id="PTHR32089:SF112">
    <property type="entry name" value="LYSOZYME-LIKE PROTEIN-RELATED"/>
    <property type="match status" value="1"/>
</dbReference>
<dbReference type="InterPro" id="IPR035965">
    <property type="entry name" value="PAS-like_dom_sf"/>
</dbReference>
<dbReference type="Pfam" id="PF13188">
    <property type="entry name" value="PAS_8"/>
    <property type="match status" value="1"/>
</dbReference>
<sequence length="772" mass="82321">MRLLKNLSVGMKLGLSVTLTLILLTVLVVRTNLGLSEIDERVSDLHTASTADTTLRSALAEAARAALANSTAENAQSAAALDTAWASNQAALEALRGRVQESLAMLSGEDRAQAEAVLPRIDAYAKALEAVIQQRRMLLQRRDEVLFPAMGEYDQRFEAVQASLQFDLTEPGRVDEMRQRLMSYHAAVGEMRASIQRFLSTEDEDQSRRLRRAIAQQRVHLRGFQSGPFNDSLRQSVEVLGRASTTLASASDESVNALDAIRTLREQQVRPAMAQLEEALDGVKDRLALRAQSSIAAAEAAMETVRQNTLIAGVLVGLVAVLAGWGTTRAISAPLRRLSGILARIAGGDAKVEVTDRDRRDEIGAIAGAVEALRGTVAEAFAQRQMLEQMPTGVVMADPEDGFRITYLNARMREILTERIPQILPCPVEEVVGRSIDIFHRQPGAIQEILADGSRLPYRTRIRVGAEVMDLNVSAIRDNAGGYVGPMMVWTVVTEQARLANTFEGEVGGVVETVVARSGDMETAARHLSASAEQSDQQAGLVADAAGRANADVQAVAAASEEMAASIVEITRRVSEAASVTRQAVAEARATDETMRSLAESAARIGDVVKLIGNIAGQTNLLALNATIEAARAGEAGKGFAVVASEVKNLAGQTARATEEIGSQIAEIQAVTTRAVEAIRGIGNTVERTNEISTAIAAAVEEQGAATQEIARSAAQVAEATGTVTQRIASVRQVAQETRQAATGMLGATEELASQAGQLRTRSSEFLVAIRA</sequence>
<accession>A0A2U1V2W4</accession>
<evidence type="ECO:0000259" key="4">
    <source>
        <dbReference type="PROSITE" id="PS50111"/>
    </source>
</evidence>
<dbReference type="Gene3D" id="3.30.450.20">
    <property type="entry name" value="PAS domain"/>
    <property type="match status" value="1"/>
</dbReference>
<gene>
    <name evidence="6" type="ORF">CR165_13185</name>
</gene>
<dbReference type="InterPro" id="IPR003660">
    <property type="entry name" value="HAMP_dom"/>
</dbReference>
<keyword evidence="1 3" id="KW-0807">Transducer</keyword>
<dbReference type="GO" id="GO:0016020">
    <property type="term" value="C:membrane"/>
    <property type="evidence" value="ECO:0007669"/>
    <property type="project" value="InterPro"/>
</dbReference>
<evidence type="ECO:0000313" key="6">
    <source>
        <dbReference type="EMBL" id="PWC28245.1"/>
    </source>
</evidence>
<comment type="caution">
    <text evidence="6">The sequence shown here is derived from an EMBL/GenBank/DDBJ whole genome shotgun (WGS) entry which is preliminary data.</text>
</comment>
<feature type="domain" description="HAMP" evidence="5">
    <location>
        <begin position="329"/>
        <end position="382"/>
    </location>
</feature>
<dbReference type="SUPFAM" id="SSF55785">
    <property type="entry name" value="PYP-like sensor domain (PAS domain)"/>
    <property type="match status" value="1"/>
</dbReference>
<dbReference type="SMART" id="SM00304">
    <property type="entry name" value="HAMP"/>
    <property type="match status" value="1"/>
</dbReference>
<dbReference type="GO" id="GO:0007165">
    <property type="term" value="P:signal transduction"/>
    <property type="evidence" value="ECO:0007669"/>
    <property type="project" value="UniProtKB-KW"/>
</dbReference>
<dbReference type="InterPro" id="IPR000014">
    <property type="entry name" value="PAS"/>
</dbReference>
<name>A0A2U1V2W4_9PROT</name>
<dbReference type="Pfam" id="PF00015">
    <property type="entry name" value="MCPsignal"/>
    <property type="match status" value="1"/>
</dbReference>
<evidence type="ECO:0000259" key="5">
    <source>
        <dbReference type="PROSITE" id="PS50885"/>
    </source>
</evidence>
<dbReference type="Gene3D" id="1.10.287.950">
    <property type="entry name" value="Methyl-accepting chemotaxis protein"/>
    <property type="match status" value="1"/>
</dbReference>
<reference evidence="7" key="1">
    <citation type="submission" date="2017-10" db="EMBL/GenBank/DDBJ databases">
        <authorList>
            <person name="Toshchakov S.V."/>
            <person name="Goeva M.A."/>
        </authorList>
    </citation>
    <scope>NUCLEOTIDE SEQUENCE [LARGE SCALE GENOMIC DNA]</scope>
    <source>
        <strain evidence="7">JR1/69-1-13</strain>
    </source>
</reference>
<keyword evidence="7" id="KW-1185">Reference proteome</keyword>
<dbReference type="RefSeq" id="WP_109517472.1">
    <property type="nucleotide sequence ID" value="NZ_PDOA01000008.1"/>
</dbReference>
<dbReference type="AlphaFoldDB" id="A0A2U1V2W4"/>
<feature type="domain" description="Methyl-accepting transducer" evidence="4">
    <location>
        <begin position="517"/>
        <end position="742"/>
    </location>
</feature>
<dbReference type="Pfam" id="PF00672">
    <property type="entry name" value="HAMP"/>
    <property type="match status" value="1"/>
</dbReference>
<proteinExistence type="inferred from homology"/>
<dbReference type="SUPFAM" id="SSF58104">
    <property type="entry name" value="Methyl-accepting chemotaxis protein (MCP) signaling domain"/>
    <property type="match status" value="1"/>
</dbReference>
<protein>
    <submittedName>
        <fullName evidence="6">Chemotaxis protein</fullName>
    </submittedName>
</protein>
<dbReference type="Proteomes" id="UP000245048">
    <property type="component" value="Unassembled WGS sequence"/>
</dbReference>
<dbReference type="PROSITE" id="PS50111">
    <property type="entry name" value="CHEMOTAXIS_TRANSDUC_2"/>
    <property type="match status" value="1"/>
</dbReference>
<organism evidence="6 7">
    <name type="scientific">Teichococcus aestuarii</name>
    <dbReference type="NCBI Taxonomy" id="568898"/>
    <lineage>
        <taxon>Bacteria</taxon>
        <taxon>Pseudomonadati</taxon>
        <taxon>Pseudomonadota</taxon>
        <taxon>Alphaproteobacteria</taxon>
        <taxon>Acetobacterales</taxon>
        <taxon>Roseomonadaceae</taxon>
        <taxon>Roseomonas</taxon>
    </lineage>
</organism>
<dbReference type="EMBL" id="PDOA01000008">
    <property type="protein sequence ID" value="PWC28245.1"/>
    <property type="molecule type" value="Genomic_DNA"/>
</dbReference>
<dbReference type="InterPro" id="IPR004089">
    <property type="entry name" value="MCPsignal_dom"/>
</dbReference>
<evidence type="ECO:0000313" key="7">
    <source>
        <dbReference type="Proteomes" id="UP000245048"/>
    </source>
</evidence>
<dbReference type="PANTHER" id="PTHR32089">
    <property type="entry name" value="METHYL-ACCEPTING CHEMOTAXIS PROTEIN MCPB"/>
    <property type="match status" value="1"/>
</dbReference>
<dbReference type="Gene3D" id="6.10.340.10">
    <property type="match status" value="1"/>
</dbReference>
<dbReference type="SMART" id="SM00283">
    <property type="entry name" value="MA"/>
    <property type="match status" value="1"/>
</dbReference>
<comment type="similarity">
    <text evidence="2">Belongs to the methyl-accepting chemotaxis (MCP) protein family.</text>
</comment>